<dbReference type="Pfam" id="PF00149">
    <property type="entry name" value="Metallophos"/>
    <property type="match status" value="1"/>
</dbReference>
<evidence type="ECO:0000256" key="3">
    <source>
        <dbReference type="SAM" id="MobiDB-lite"/>
    </source>
</evidence>
<protein>
    <submittedName>
        <fullName evidence="6">Metallophosphoesterase</fullName>
    </submittedName>
</protein>
<evidence type="ECO:0000256" key="2">
    <source>
        <dbReference type="ARBA" id="ARBA00022801"/>
    </source>
</evidence>
<dbReference type="SUPFAM" id="SSF56300">
    <property type="entry name" value="Metallo-dependent phosphatases"/>
    <property type="match status" value="1"/>
</dbReference>
<keyword evidence="4" id="KW-1133">Transmembrane helix</keyword>
<proteinExistence type="predicted"/>
<organism evidence="6 7">
    <name type="scientific">Iamia majanohamensis</name>
    <dbReference type="NCBI Taxonomy" id="467976"/>
    <lineage>
        <taxon>Bacteria</taxon>
        <taxon>Bacillati</taxon>
        <taxon>Actinomycetota</taxon>
        <taxon>Acidimicrobiia</taxon>
        <taxon>Acidimicrobiales</taxon>
        <taxon>Iamiaceae</taxon>
        <taxon>Iamia</taxon>
    </lineage>
</organism>
<feature type="transmembrane region" description="Helical" evidence="4">
    <location>
        <begin position="46"/>
        <end position="68"/>
    </location>
</feature>
<sequence>MRGRPSPRRAGAAEDDDGPEVPAEGTDAGPRRRPALSPRARRLARAAGRVLATVALSLVGAMLAVVVWGDTPARVGPFDGTFSLRPDVGGGTEVELAPLGTISLDSHDGPLGLSLRVDALREDEARRIAEDPDLLASLEEDVDAQVRDAVRALALRTLVVAALGGAALTALRRFRPREIAIGALTSVLLLAGGMGVAAATWRPESVAEPRYSGLLSLAPEAVGDARDVVARFDDYSAQLAALVENVAVLYRAGEGVRSFQPDSTTTRVLHVSDLHLNPQAFTLIDQIVGQFAIDVVVDTGDINDWGTSFESGFVDLVGDVEVPYLYVRGNHDSRLTAAAVADQPGAVVLEDTTATVGGLRFWGIGDPRFTPDKSREGSGDDEHEVADAFAATVRDELDDVTGPPVDVALTHDPRTAADLGGAVPVVLAGHTHRQAIEDLGDGTLLQVEGSTGGAGLRSLQQDEPVPLTLSVLYFDTEEGALEAIDSIVVEGVDEPDVRIDREVIRDPRDEVPRGSGSPASEGTDGPGG</sequence>
<feature type="compositionally biased region" description="Basic and acidic residues" evidence="3">
    <location>
        <begin position="499"/>
        <end position="512"/>
    </location>
</feature>
<dbReference type="AlphaFoldDB" id="A0AAF0BX35"/>
<dbReference type="InterPro" id="IPR029052">
    <property type="entry name" value="Metallo-depent_PP-like"/>
</dbReference>
<evidence type="ECO:0000313" key="7">
    <source>
        <dbReference type="Proteomes" id="UP001216390"/>
    </source>
</evidence>
<evidence type="ECO:0000256" key="4">
    <source>
        <dbReference type="SAM" id="Phobius"/>
    </source>
</evidence>
<dbReference type="GO" id="GO:0009245">
    <property type="term" value="P:lipid A biosynthetic process"/>
    <property type="evidence" value="ECO:0007669"/>
    <property type="project" value="TreeGrafter"/>
</dbReference>
<feature type="transmembrane region" description="Helical" evidence="4">
    <location>
        <begin position="179"/>
        <end position="201"/>
    </location>
</feature>
<dbReference type="InterPro" id="IPR004843">
    <property type="entry name" value="Calcineurin-like_PHP"/>
</dbReference>
<name>A0AAF0BX35_9ACTN</name>
<dbReference type="PANTHER" id="PTHR31302:SF31">
    <property type="entry name" value="PHOSPHODIESTERASE YAEI"/>
    <property type="match status" value="1"/>
</dbReference>
<dbReference type="Proteomes" id="UP001216390">
    <property type="component" value="Chromosome"/>
</dbReference>
<dbReference type="PANTHER" id="PTHR31302">
    <property type="entry name" value="TRANSMEMBRANE PROTEIN WITH METALLOPHOSPHOESTERASE DOMAIN-RELATED"/>
    <property type="match status" value="1"/>
</dbReference>
<gene>
    <name evidence="6" type="ORF">PO878_05525</name>
</gene>
<feature type="transmembrane region" description="Helical" evidence="4">
    <location>
        <begin position="153"/>
        <end position="172"/>
    </location>
</feature>
<keyword evidence="2" id="KW-0378">Hydrolase</keyword>
<dbReference type="GO" id="GO:0046872">
    <property type="term" value="F:metal ion binding"/>
    <property type="evidence" value="ECO:0007669"/>
    <property type="project" value="UniProtKB-KW"/>
</dbReference>
<dbReference type="GO" id="GO:0008758">
    <property type="term" value="F:UDP-2,3-diacylglucosamine hydrolase activity"/>
    <property type="evidence" value="ECO:0007669"/>
    <property type="project" value="TreeGrafter"/>
</dbReference>
<dbReference type="Gene3D" id="3.60.21.10">
    <property type="match status" value="1"/>
</dbReference>
<feature type="region of interest" description="Disordered" evidence="3">
    <location>
        <begin position="1"/>
        <end position="38"/>
    </location>
</feature>
<feature type="domain" description="Calcineurin-like phosphoesterase" evidence="5">
    <location>
        <begin position="267"/>
        <end position="433"/>
    </location>
</feature>
<keyword evidence="4" id="KW-0472">Membrane</keyword>
<keyword evidence="7" id="KW-1185">Reference proteome</keyword>
<evidence type="ECO:0000313" key="6">
    <source>
        <dbReference type="EMBL" id="WCO68184.1"/>
    </source>
</evidence>
<evidence type="ECO:0000256" key="1">
    <source>
        <dbReference type="ARBA" id="ARBA00022723"/>
    </source>
</evidence>
<dbReference type="InterPro" id="IPR051158">
    <property type="entry name" value="Metallophosphoesterase_sf"/>
</dbReference>
<dbReference type="EMBL" id="CP116942">
    <property type="protein sequence ID" value="WCO68184.1"/>
    <property type="molecule type" value="Genomic_DNA"/>
</dbReference>
<accession>A0AAF0BX35</accession>
<dbReference type="GO" id="GO:0016020">
    <property type="term" value="C:membrane"/>
    <property type="evidence" value="ECO:0007669"/>
    <property type="project" value="GOC"/>
</dbReference>
<keyword evidence="4" id="KW-0812">Transmembrane</keyword>
<evidence type="ECO:0000259" key="5">
    <source>
        <dbReference type="Pfam" id="PF00149"/>
    </source>
</evidence>
<dbReference type="RefSeq" id="WP_272737701.1">
    <property type="nucleotide sequence ID" value="NZ_CP116942.1"/>
</dbReference>
<reference evidence="6" key="1">
    <citation type="submission" date="2023-01" db="EMBL/GenBank/DDBJ databases">
        <title>The diversity of Class Acidimicrobiia in South China Sea sediment environments and the proposal of Iamia marina sp. nov., a novel species of the genus Iamia.</title>
        <authorList>
            <person name="He Y."/>
            <person name="Tian X."/>
        </authorList>
    </citation>
    <scope>NUCLEOTIDE SEQUENCE</scope>
    <source>
        <strain evidence="6">DSM 19957</strain>
    </source>
</reference>
<feature type="region of interest" description="Disordered" evidence="3">
    <location>
        <begin position="499"/>
        <end position="528"/>
    </location>
</feature>
<keyword evidence="1" id="KW-0479">Metal-binding</keyword>
<dbReference type="KEGG" id="ima:PO878_05525"/>